<evidence type="ECO:0000313" key="4">
    <source>
        <dbReference type="Proteomes" id="UP000735302"/>
    </source>
</evidence>
<evidence type="ECO:0000259" key="2">
    <source>
        <dbReference type="Pfam" id="PF01757"/>
    </source>
</evidence>
<accession>A0AAV3Y298</accession>
<protein>
    <submittedName>
        <fullName evidence="3">Nose resistant to fluoxetine protein 6</fullName>
    </submittedName>
</protein>
<keyword evidence="1" id="KW-0812">Transmembrane</keyword>
<dbReference type="EMBL" id="BLXT01000383">
    <property type="protein sequence ID" value="GFN76372.1"/>
    <property type="molecule type" value="Genomic_DNA"/>
</dbReference>
<proteinExistence type="predicted"/>
<dbReference type="GO" id="GO:0016747">
    <property type="term" value="F:acyltransferase activity, transferring groups other than amino-acyl groups"/>
    <property type="evidence" value="ECO:0007669"/>
    <property type="project" value="InterPro"/>
</dbReference>
<gene>
    <name evidence="3" type="ORF">PoB_000287800</name>
</gene>
<dbReference type="AlphaFoldDB" id="A0AAV3Y298"/>
<dbReference type="Pfam" id="PF01757">
    <property type="entry name" value="Acyl_transf_3"/>
    <property type="match status" value="1"/>
</dbReference>
<dbReference type="InterPro" id="IPR002656">
    <property type="entry name" value="Acyl_transf_3_dom"/>
</dbReference>
<keyword evidence="1" id="KW-1133">Transmembrane helix</keyword>
<dbReference type="PANTHER" id="PTHR11161:SF0">
    <property type="entry name" value="O-ACYLTRANSFERASE LIKE PROTEIN"/>
    <property type="match status" value="1"/>
</dbReference>
<feature type="domain" description="Acyltransferase 3" evidence="2">
    <location>
        <begin position="24"/>
        <end position="162"/>
    </location>
</feature>
<name>A0AAV3Y298_9GAST</name>
<reference evidence="3 4" key="1">
    <citation type="journal article" date="2021" name="Elife">
        <title>Chloroplast acquisition without the gene transfer in kleptoplastic sea slugs, Plakobranchus ocellatus.</title>
        <authorList>
            <person name="Maeda T."/>
            <person name="Takahashi S."/>
            <person name="Yoshida T."/>
            <person name="Shimamura S."/>
            <person name="Takaki Y."/>
            <person name="Nagai Y."/>
            <person name="Toyoda A."/>
            <person name="Suzuki Y."/>
            <person name="Arimoto A."/>
            <person name="Ishii H."/>
            <person name="Satoh N."/>
            <person name="Nishiyama T."/>
            <person name="Hasebe M."/>
            <person name="Maruyama T."/>
            <person name="Minagawa J."/>
            <person name="Obokata J."/>
            <person name="Shigenobu S."/>
        </authorList>
    </citation>
    <scope>NUCLEOTIDE SEQUENCE [LARGE SCALE GENOMIC DNA]</scope>
</reference>
<comment type="caution">
    <text evidence="3">The sequence shown here is derived from an EMBL/GenBank/DDBJ whole genome shotgun (WGS) entry which is preliminary data.</text>
</comment>
<organism evidence="3 4">
    <name type="scientific">Plakobranchus ocellatus</name>
    <dbReference type="NCBI Taxonomy" id="259542"/>
    <lineage>
        <taxon>Eukaryota</taxon>
        <taxon>Metazoa</taxon>
        <taxon>Spiralia</taxon>
        <taxon>Lophotrochozoa</taxon>
        <taxon>Mollusca</taxon>
        <taxon>Gastropoda</taxon>
        <taxon>Heterobranchia</taxon>
        <taxon>Euthyneura</taxon>
        <taxon>Panpulmonata</taxon>
        <taxon>Sacoglossa</taxon>
        <taxon>Placobranchoidea</taxon>
        <taxon>Plakobranchidae</taxon>
        <taxon>Plakobranchus</taxon>
    </lineage>
</organism>
<evidence type="ECO:0000256" key="1">
    <source>
        <dbReference type="SAM" id="Phobius"/>
    </source>
</evidence>
<feature type="transmembrane region" description="Helical" evidence="1">
    <location>
        <begin position="100"/>
        <end position="124"/>
    </location>
</feature>
<feature type="transmembrane region" description="Helical" evidence="1">
    <location>
        <begin position="136"/>
        <end position="155"/>
    </location>
</feature>
<dbReference type="Proteomes" id="UP000735302">
    <property type="component" value="Unassembled WGS sequence"/>
</dbReference>
<evidence type="ECO:0000313" key="3">
    <source>
        <dbReference type="EMBL" id="GFN76372.1"/>
    </source>
</evidence>
<keyword evidence="1" id="KW-0472">Membrane</keyword>
<keyword evidence="4" id="KW-1185">Reference proteome</keyword>
<dbReference type="InterPro" id="IPR052728">
    <property type="entry name" value="O2_lipid_transport_reg"/>
</dbReference>
<sequence>MLGVLKRWREQGWGGDLTDIQNYILIKPYCRMAPYIIGLLLGHIVTSRGVFRLPRLLVAAGWLVCATAGIATIFGVYRSYSHHHLITVSGAAVYNALKDVSFGLCVAWVIFACLTGNGGFINTFLSWSVFVPLSRLSYLIYLVHIPLIYVFIFSLEGAMTMTEWTLVSFRL</sequence>
<feature type="transmembrane region" description="Helical" evidence="1">
    <location>
        <begin position="56"/>
        <end position="80"/>
    </location>
</feature>
<dbReference type="PANTHER" id="PTHR11161">
    <property type="entry name" value="O-ACYLTRANSFERASE"/>
    <property type="match status" value="1"/>
</dbReference>